<dbReference type="EMBL" id="RFFG01000128">
    <property type="protein sequence ID" value="RMI36702.1"/>
    <property type="molecule type" value="Genomic_DNA"/>
</dbReference>
<sequence>MTRMAPVAATAAAPKTLTLVRYFGGAQAKHWVTTAAAPGPLYRREGTFRILAQPASGTRALYSCLNGYVLLDQFVSARSDCESPKSVRLGRIGYVYLKPPKGVKVKPIYRCSIPTGSHSEHFVSFRSDCEGRPTSGKLLVEGRLGYVLA</sequence>
<protein>
    <submittedName>
        <fullName evidence="1">Uncharacterized protein</fullName>
    </submittedName>
</protein>
<name>A0A3M2LGU8_9ACTN</name>
<evidence type="ECO:0000313" key="2">
    <source>
        <dbReference type="Proteomes" id="UP000282674"/>
    </source>
</evidence>
<dbReference type="Proteomes" id="UP000282674">
    <property type="component" value="Unassembled WGS sequence"/>
</dbReference>
<evidence type="ECO:0000313" key="1">
    <source>
        <dbReference type="EMBL" id="RMI36702.1"/>
    </source>
</evidence>
<organism evidence="1 2">
    <name type="scientific">Actinomadura harenae</name>
    <dbReference type="NCBI Taxonomy" id="2483351"/>
    <lineage>
        <taxon>Bacteria</taxon>
        <taxon>Bacillati</taxon>
        <taxon>Actinomycetota</taxon>
        <taxon>Actinomycetes</taxon>
        <taxon>Streptosporangiales</taxon>
        <taxon>Thermomonosporaceae</taxon>
        <taxon>Actinomadura</taxon>
    </lineage>
</organism>
<gene>
    <name evidence="1" type="ORF">EBO15_37910</name>
</gene>
<dbReference type="AlphaFoldDB" id="A0A3M2LGU8"/>
<keyword evidence="2" id="KW-1185">Reference proteome</keyword>
<comment type="caution">
    <text evidence="1">The sequence shown here is derived from an EMBL/GenBank/DDBJ whole genome shotgun (WGS) entry which is preliminary data.</text>
</comment>
<proteinExistence type="predicted"/>
<accession>A0A3M2LGU8</accession>
<reference evidence="1 2" key="1">
    <citation type="submission" date="2018-10" db="EMBL/GenBank/DDBJ databases">
        <title>Isolation from soil.</title>
        <authorList>
            <person name="Hu J."/>
        </authorList>
    </citation>
    <scope>NUCLEOTIDE SEQUENCE [LARGE SCALE GENOMIC DNA]</scope>
    <source>
        <strain evidence="1 2">NEAU-Ht49</strain>
    </source>
</reference>